<keyword evidence="1" id="KW-0489">Methyltransferase</keyword>
<sequence>MERYRLTGRLLQDRDWDACSVNSAANSIFEYRFENGRRYHAYRDGIYAFPNDEVEQVRLDMLHHLCLLVLRGELHTAPICPNPTKILDVGTGTGIWAIDMGEQYPSAEVIGTDLSPIQPSWVPPNVSFLIDDAESEWEWPEGTFDMVHIRYLNGGISDWGALFAEAYRSLKPGGWIEVCEFEMGVASDDGTYGANSNLGKYYELTNEAAMRAGRDFIGADTLINGIEKAGFRNSTLRRIKVPIGSWPADPLQREIGECYLMLSETGFEALGMALLTRNMGMDPGDVTKLVNSAKRELWSKSTHTYNTHYFLHAQKPLKPSI</sequence>
<reference evidence="1 2" key="1">
    <citation type="journal article" date="2018" name="Nat. Ecol. Evol.">
        <title>Pezizomycetes genomes reveal the molecular basis of ectomycorrhizal truffle lifestyle.</title>
        <authorList>
            <person name="Murat C."/>
            <person name="Payen T."/>
            <person name="Noel B."/>
            <person name="Kuo A."/>
            <person name="Morin E."/>
            <person name="Chen J."/>
            <person name="Kohler A."/>
            <person name="Krizsan K."/>
            <person name="Balestrini R."/>
            <person name="Da Silva C."/>
            <person name="Montanini B."/>
            <person name="Hainaut M."/>
            <person name="Levati E."/>
            <person name="Barry K.W."/>
            <person name="Belfiori B."/>
            <person name="Cichocki N."/>
            <person name="Clum A."/>
            <person name="Dockter R.B."/>
            <person name="Fauchery L."/>
            <person name="Guy J."/>
            <person name="Iotti M."/>
            <person name="Le Tacon F."/>
            <person name="Lindquist E.A."/>
            <person name="Lipzen A."/>
            <person name="Malagnac F."/>
            <person name="Mello A."/>
            <person name="Molinier V."/>
            <person name="Miyauchi S."/>
            <person name="Poulain J."/>
            <person name="Riccioni C."/>
            <person name="Rubini A."/>
            <person name="Sitrit Y."/>
            <person name="Splivallo R."/>
            <person name="Traeger S."/>
            <person name="Wang M."/>
            <person name="Zifcakova L."/>
            <person name="Wipf D."/>
            <person name="Zambonelli A."/>
            <person name="Paolocci F."/>
            <person name="Nowrousian M."/>
            <person name="Ottonello S."/>
            <person name="Baldrian P."/>
            <person name="Spatafora J.W."/>
            <person name="Henrissat B."/>
            <person name="Nagy L.G."/>
            <person name="Aury J.M."/>
            <person name="Wincker P."/>
            <person name="Grigoriev I.V."/>
            <person name="Bonfante P."/>
            <person name="Martin F.M."/>
        </authorList>
    </citation>
    <scope>NUCLEOTIDE SEQUENCE [LARGE SCALE GENOMIC DNA]</scope>
    <source>
        <strain evidence="1 2">CCBAS932</strain>
    </source>
</reference>
<dbReference type="PANTHER" id="PTHR43591">
    <property type="entry name" value="METHYLTRANSFERASE"/>
    <property type="match status" value="1"/>
</dbReference>
<dbReference type="CDD" id="cd02440">
    <property type="entry name" value="AdoMet_MTases"/>
    <property type="match status" value="1"/>
</dbReference>
<dbReference type="STRING" id="1392247.A0A3N4L0D9"/>
<keyword evidence="2" id="KW-1185">Reference proteome</keyword>
<evidence type="ECO:0000313" key="2">
    <source>
        <dbReference type="Proteomes" id="UP000277580"/>
    </source>
</evidence>
<name>A0A3N4L0D9_9PEZI</name>
<dbReference type="InterPro" id="IPR029063">
    <property type="entry name" value="SAM-dependent_MTases_sf"/>
</dbReference>
<organism evidence="1 2">
    <name type="scientific">Morchella conica CCBAS932</name>
    <dbReference type="NCBI Taxonomy" id="1392247"/>
    <lineage>
        <taxon>Eukaryota</taxon>
        <taxon>Fungi</taxon>
        <taxon>Dikarya</taxon>
        <taxon>Ascomycota</taxon>
        <taxon>Pezizomycotina</taxon>
        <taxon>Pezizomycetes</taxon>
        <taxon>Pezizales</taxon>
        <taxon>Morchellaceae</taxon>
        <taxon>Morchella</taxon>
    </lineage>
</organism>
<dbReference type="GO" id="GO:0008168">
    <property type="term" value="F:methyltransferase activity"/>
    <property type="evidence" value="ECO:0007669"/>
    <property type="project" value="UniProtKB-KW"/>
</dbReference>
<dbReference type="OrthoDB" id="2013972at2759"/>
<gene>
    <name evidence="1" type="ORF">P167DRAFT_602492</name>
</gene>
<accession>A0A3N4L0D9</accession>
<dbReference type="SUPFAM" id="SSF53335">
    <property type="entry name" value="S-adenosyl-L-methionine-dependent methyltransferases"/>
    <property type="match status" value="1"/>
</dbReference>
<dbReference type="GO" id="GO:0032259">
    <property type="term" value="P:methylation"/>
    <property type="evidence" value="ECO:0007669"/>
    <property type="project" value="UniProtKB-KW"/>
</dbReference>
<dbReference type="PANTHER" id="PTHR43591:SF10">
    <property type="entry name" value="ABC TRANSMEMBRANE TYPE-1 DOMAIN-CONTAINING PROTEIN-RELATED"/>
    <property type="match status" value="1"/>
</dbReference>
<dbReference type="EMBL" id="ML119109">
    <property type="protein sequence ID" value="RPB16283.1"/>
    <property type="molecule type" value="Genomic_DNA"/>
</dbReference>
<dbReference type="Proteomes" id="UP000277580">
    <property type="component" value="Unassembled WGS sequence"/>
</dbReference>
<dbReference type="InParanoid" id="A0A3N4L0D9"/>
<evidence type="ECO:0000313" key="1">
    <source>
        <dbReference type="EMBL" id="RPB16283.1"/>
    </source>
</evidence>
<protein>
    <submittedName>
        <fullName evidence="1">S-adenosyl-L-methionine-dependent methyltransferase</fullName>
    </submittedName>
</protein>
<keyword evidence="1" id="KW-0808">Transferase</keyword>
<dbReference type="Pfam" id="PF13489">
    <property type="entry name" value="Methyltransf_23"/>
    <property type="match status" value="1"/>
</dbReference>
<dbReference type="Gene3D" id="3.40.50.150">
    <property type="entry name" value="Vaccinia Virus protein VP39"/>
    <property type="match status" value="1"/>
</dbReference>
<dbReference type="AlphaFoldDB" id="A0A3N4L0D9"/>
<proteinExistence type="predicted"/>